<evidence type="ECO:0000256" key="1">
    <source>
        <dbReference type="SAM" id="SignalP"/>
    </source>
</evidence>
<name>A0ABW1SQW1_9LACO</name>
<evidence type="ECO:0008006" key="4">
    <source>
        <dbReference type="Google" id="ProtNLM"/>
    </source>
</evidence>
<sequence length="345" mass="38739">MFKISGRGATTLMLLGALVGSLTMTNASAMSNRTRKTLTRLQTKQEKVTKTSRKVDREFDRVGVKNLNALMQADDNGQVPTELDSGLSVYQLSRATKVSIGGKKTVTLPKDAIVRGSKYTLNPKFPSRFSVNIADLTKANQRKAFKAFGVTNENCNFVLDSKNKTRLLPYQKSTAFSYKGIMNLPTLQAKNLQSYYDSDRQNNPFIIVTADNYLNYYTNYQAKKSGRIQYDHYAQSVKIKKFTRGASTYTYYLAKPLKGFGAKKVRVDKKTEYRLTVSLGHVFQAFDNYNLDPGMYRMTVKVGKKAFYVDLGGISEAYINRLTNDPYGSNVVDQTAAQAYIQGLK</sequence>
<keyword evidence="3" id="KW-1185">Reference proteome</keyword>
<dbReference type="EMBL" id="JBHSSK010000017">
    <property type="protein sequence ID" value="MFC6206934.1"/>
    <property type="molecule type" value="Genomic_DNA"/>
</dbReference>
<proteinExistence type="predicted"/>
<evidence type="ECO:0000313" key="2">
    <source>
        <dbReference type="EMBL" id="MFC6206934.1"/>
    </source>
</evidence>
<feature type="signal peptide" evidence="1">
    <location>
        <begin position="1"/>
        <end position="29"/>
    </location>
</feature>
<dbReference type="RefSeq" id="WP_125694820.1">
    <property type="nucleotide sequence ID" value="NZ_JBHSSK010000017.1"/>
</dbReference>
<protein>
    <recommendedName>
        <fullName evidence="4">Surface layer protein A domain-containing protein</fullName>
    </recommendedName>
</protein>
<organism evidence="2 3">
    <name type="scientific">Levilactobacillus tongjiangensis</name>
    <dbReference type="NCBI Taxonomy" id="2486023"/>
    <lineage>
        <taxon>Bacteria</taxon>
        <taxon>Bacillati</taxon>
        <taxon>Bacillota</taxon>
        <taxon>Bacilli</taxon>
        <taxon>Lactobacillales</taxon>
        <taxon>Lactobacillaceae</taxon>
        <taxon>Levilactobacillus</taxon>
    </lineage>
</organism>
<dbReference type="Proteomes" id="UP001596254">
    <property type="component" value="Unassembled WGS sequence"/>
</dbReference>
<feature type="chain" id="PRO_5047461657" description="Surface layer protein A domain-containing protein" evidence="1">
    <location>
        <begin position="30"/>
        <end position="345"/>
    </location>
</feature>
<reference evidence="3" key="1">
    <citation type="journal article" date="2019" name="Int. J. Syst. Evol. Microbiol.">
        <title>The Global Catalogue of Microorganisms (GCM) 10K type strain sequencing project: providing services to taxonomists for standard genome sequencing and annotation.</title>
        <authorList>
            <consortium name="The Broad Institute Genomics Platform"/>
            <consortium name="The Broad Institute Genome Sequencing Center for Infectious Disease"/>
            <person name="Wu L."/>
            <person name="Ma J."/>
        </authorList>
    </citation>
    <scope>NUCLEOTIDE SEQUENCE [LARGE SCALE GENOMIC DNA]</scope>
    <source>
        <strain evidence="3">CCM 8905</strain>
    </source>
</reference>
<gene>
    <name evidence="2" type="ORF">ACFP1G_05500</name>
</gene>
<accession>A0ABW1SQW1</accession>
<comment type="caution">
    <text evidence="2">The sequence shown here is derived from an EMBL/GenBank/DDBJ whole genome shotgun (WGS) entry which is preliminary data.</text>
</comment>
<keyword evidence="1" id="KW-0732">Signal</keyword>
<evidence type="ECO:0000313" key="3">
    <source>
        <dbReference type="Proteomes" id="UP001596254"/>
    </source>
</evidence>